<dbReference type="AlphaFoldDB" id="A0AAD6D723"/>
<sequence>MNPRQPEGDDGVSPDENGVTSARQFHRPTAQGQCSSSPMPLKRLELMPNVELSPFCEPPKVMYEGYNLFQADPIPGEKASWTKVERTLLSMTQEDFCRKAQKRAKSISAAQQYQSLSEIRQAHVNQLIAERRSLNSAVEWSCVYAKEHEKPSEARNALRNNYKVVFMEVILMQRPYITKTHTRTPMGDLVDLGVHFRTRPTREERTSHRVAHIQSRSVTDEGDTMHERAFSPQAYQDSQGHVLGTYDEEDTLFSHCMTSEQDFPEDNISDLRHACQQPSLVQSESSHERQHSFRHHDSHFGSILEQRPLIAHSPLRGGASGTLEHENAESRRAKRPPAFLANSDVDGSYRKRMCFDQMDKQEIYDQLLAFGAQIEHLENQMLELQMEVRVLRDQSGCHSINQG</sequence>
<evidence type="ECO:0000313" key="4">
    <source>
        <dbReference type="Proteomes" id="UP001220324"/>
    </source>
</evidence>
<evidence type="ECO:0000256" key="1">
    <source>
        <dbReference type="SAM" id="Coils"/>
    </source>
</evidence>
<keyword evidence="1" id="KW-0175">Coiled coil</keyword>
<evidence type="ECO:0000256" key="2">
    <source>
        <dbReference type="SAM" id="MobiDB-lite"/>
    </source>
</evidence>
<name>A0AAD6D723_9EURO</name>
<comment type="caution">
    <text evidence="3">The sequence shown here is derived from an EMBL/GenBank/DDBJ whole genome shotgun (WGS) entry which is preliminary data.</text>
</comment>
<proteinExistence type="predicted"/>
<dbReference type="Proteomes" id="UP001220324">
    <property type="component" value="Unassembled WGS sequence"/>
</dbReference>
<dbReference type="EMBL" id="JAQIZZ010000001">
    <property type="protein sequence ID" value="KAJ5556558.1"/>
    <property type="molecule type" value="Genomic_DNA"/>
</dbReference>
<feature type="region of interest" description="Disordered" evidence="2">
    <location>
        <begin position="1"/>
        <end position="40"/>
    </location>
</feature>
<feature type="region of interest" description="Disordered" evidence="2">
    <location>
        <begin position="314"/>
        <end position="341"/>
    </location>
</feature>
<feature type="region of interest" description="Disordered" evidence="2">
    <location>
        <begin position="277"/>
        <end position="297"/>
    </location>
</feature>
<reference evidence="3 4" key="1">
    <citation type="journal article" date="2023" name="IMA Fungus">
        <title>Comparative genomic study of the Penicillium genus elucidates a diverse pangenome and 15 lateral gene transfer events.</title>
        <authorList>
            <person name="Petersen C."/>
            <person name="Sorensen T."/>
            <person name="Nielsen M.R."/>
            <person name="Sondergaard T.E."/>
            <person name="Sorensen J.L."/>
            <person name="Fitzpatrick D.A."/>
            <person name="Frisvad J.C."/>
            <person name="Nielsen K.L."/>
        </authorList>
    </citation>
    <scope>NUCLEOTIDE SEQUENCE [LARGE SCALE GENOMIC DNA]</scope>
    <source>
        <strain evidence="3 4">IBT 35679</strain>
    </source>
</reference>
<organism evidence="3 4">
    <name type="scientific">Penicillium frequentans</name>
    <dbReference type="NCBI Taxonomy" id="3151616"/>
    <lineage>
        <taxon>Eukaryota</taxon>
        <taxon>Fungi</taxon>
        <taxon>Dikarya</taxon>
        <taxon>Ascomycota</taxon>
        <taxon>Pezizomycotina</taxon>
        <taxon>Eurotiomycetes</taxon>
        <taxon>Eurotiomycetidae</taxon>
        <taxon>Eurotiales</taxon>
        <taxon>Aspergillaceae</taxon>
        <taxon>Penicillium</taxon>
    </lineage>
</organism>
<keyword evidence="4" id="KW-1185">Reference proteome</keyword>
<accession>A0AAD6D723</accession>
<gene>
    <name evidence="3" type="ORF">N7494_000473</name>
</gene>
<protein>
    <submittedName>
        <fullName evidence="3">Uncharacterized protein</fullName>
    </submittedName>
</protein>
<feature type="coiled-coil region" evidence="1">
    <location>
        <begin position="367"/>
        <end position="394"/>
    </location>
</feature>
<evidence type="ECO:0000313" key="3">
    <source>
        <dbReference type="EMBL" id="KAJ5556558.1"/>
    </source>
</evidence>